<comment type="caution">
    <text evidence="3">The sequence shown here is derived from an EMBL/GenBank/DDBJ whole genome shotgun (WGS) entry which is preliminary data.</text>
</comment>
<dbReference type="OrthoDB" id="10022495at2759"/>
<evidence type="ECO:0000313" key="2">
    <source>
        <dbReference type="EMBL" id="CAF1241100.1"/>
    </source>
</evidence>
<feature type="compositionally biased region" description="Polar residues" evidence="1">
    <location>
        <begin position="214"/>
        <end position="226"/>
    </location>
</feature>
<evidence type="ECO:0000313" key="4">
    <source>
        <dbReference type="Proteomes" id="UP000663834"/>
    </source>
</evidence>
<reference evidence="3" key="1">
    <citation type="submission" date="2021-02" db="EMBL/GenBank/DDBJ databases">
        <authorList>
            <person name="Nowell W R."/>
        </authorList>
    </citation>
    <scope>NUCLEOTIDE SEQUENCE</scope>
</reference>
<organism evidence="3 4">
    <name type="scientific">Rotaria magnacalcarata</name>
    <dbReference type="NCBI Taxonomy" id="392030"/>
    <lineage>
        <taxon>Eukaryota</taxon>
        <taxon>Metazoa</taxon>
        <taxon>Spiralia</taxon>
        <taxon>Gnathifera</taxon>
        <taxon>Rotifera</taxon>
        <taxon>Eurotatoria</taxon>
        <taxon>Bdelloidea</taxon>
        <taxon>Philodinida</taxon>
        <taxon>Philodinidae</taxon>
        <taxon>Rotaria</taxon>
    </lineage>
</organism>
<protein>
    <submittedName>
        <fullName evidence="3">Uncharacterized protein</fullName>
    </submittedName>
</protein>
<dbReference type="EMBL" id="CAJNOW010001860">
    <property type="protein sequence ID" value="CAF1333443.1"/>
    <property type="molecule type" value="Genomic_DNA"/>
</dbReference>
<feature type="region of interest" description="Disordered" evidence="1">
    <location>
        <begin position="173"/>
        <end position="226"/>
    </location>
</feature>
<name>A0A815G2P4_9BILA</name>
<accession>A0A815G2P4</accession>
<dbReference type="EMBL" id="CAJNOV010006271">
    <property type="protein sequence ID" value="CAF1241100.1"/>
    <property type="molecule type" value="Genomic_DNA"/>
</dbReference>
<dbReference type="AlphaFoldDB" id="A0A815G2P4"/>
<dbReference type="Proteomes" id="UP000663855">
    <property type="component" value="Unassembled WGS sequence"/>
</dbReference>
<proteinExistence type="predicted"/>
<sequence>MIIRPAILVSKSQNQPSRECLYAWYPEASTDIDSIVSLEPRDIYIHNGIDTNLLQQKSSKHALTNNCDDNNKTGVEFVRRSQSVASSNRPYHSIETINEALSPPWALHYETKHRPATPNFSSNPIDMSIHQETSRRLKSAPVIRSLPPAPALTIPEPLFVNVVIPVATTNSILQSPSSKKRASSAKARLNTSMPSDNRHQQQQQQQHHREIKSAQASNSKANTNLSNEELHQILKRVYGDQTEKASVQQEQPIQIIYTQAKPSSVSTSPVYVYQKSASWCGGGDEASVTSVRKSVDVNAVLLNPHHVHRPALIAVKNDEKQSVVRANSALIKPPKHHHYRRRYHHSHGRPNEPLIAVTSIPQKPKLSLEIDGVILKYDPKLNLEDKSANLSKYFIDGRLYLIKDQRYNVLDNIDSAKLEKYNQTLASSSHIKRYQAIPMDKFQIPQPAADLRRNSSSKHAHRCFINPNLISENLNVNRMSLSKRPPTATVYA</sequence>
<evidence type="ECO:0000256" key="1">
    <source>
        <dbReference type="SAM" id="MobiDB-lite"/>
    </source>
</evidence>
<gene>
    <name evidence="2" type="ORF">CJN711_LOCUS13998</name>
    <name evidence="3" type="ORF">KQP761_LOCUS6364</name>
</gene>
<evidence type="ECO:0000313" key="3">
    <source>
        <dbReference type="EMBL" id="CAF1333443.1"/>
    </source>
</evidence>
<dbReference type="Proteomes" id="UP000663834">
    <property type="component" value="Unassembled WGS sequence"/>
</dbReference>